<dbReference type="InterPro" id="IPR011701">
    <property type="entry name" value="MFS"/>
</dbReference>
<keyword evidence="7" id="KW-1185">Reference proteome</keyword>
<feature type="transmembrane region" description="Helical" evidence="4">
    <location>
        <begin position="53"/>
        <end position="71"/>
    </location>
</feature>
<dbReference type="OrthoDB" id="6499973at2759"/>
<comment type="similarity">
    <text evidence="2">Belongs to the major facilitator superfamily. Monocarboxylate porter (TC 2.A.1.13) family.</text>
</comment>
<keyword evidence="4" id="KW-0812">Transmembrane</keyword>
<evidence type="ECO:0000256" key="4">
    <source>
        <dbReference type="SAM" id="Phobius"/>
    </source>
</evidence>
<feature type="transmembrane region" description="Helical" evidence="4">
    <location>
        <begin position="403"/>
        <end position="422"/>
    </location>
</feature>
<protein>
    <submittedName>
        <fullName evidence="6">Putative transporter</fullName>
    </submittedName>
</protein>
<feature type="transmembrane region" description="Helical" evidence="4">
    <location>
        <begin position="117"/>
        <end position="137"/>
    </location>
</feature>
<dbReference type="EMBL" id="LGSR01000002">
    <property type="protein sequence ID" value="KOS22713.1"/>
    <property type="molecule type" value="Genomic_DNA"/>
</dbReference>
<comment type="subcellular location">
    <subcellularLocation>
        <location evidence="1">Membrane</location>
        <topology evidence="1">Multi-pass membrane protein</topology>
    </subcellularLocation>
</comment>
<comment type="caution">
    <text evidence="6">The sequence shown here is derived from an EMBL/GenBank/DDBJ whole genome shotgun (WGS) entry which is preliminary data.</text>
</comment>
<dbReference type="Gene3D" id="1.20.1250.20">
    <property type="entry name" value="MFS general substrate transporter like domains"/>
    <property type="match status" value="2"/>
</dbReference>
<dbReference type="InterPro" id="IPR036259">
    <property type="entry name" value="MFS_trans_sf"/>
</dbReference>
<feature type="transmembrane region" description="Helical" evidence="4">
    <location>
        <begin position="210"/>
        <end position="230"/>
    </location>
</feature>
<feature type="transmembrane region" description="Helical" evidence="4">
    <location>
        <begin position="434"/>
        <end position="453"/>
    </location>
</feature>
<dbReference type="InterPro" id="IPR020846">
    <property type="entry name" value="MFS_dom"/>
</dbReference>
<feature type="transmembrane region" description="Helical" evidence="4">
    <location>
        <begin position="91"/>
        <end position="110"/>
    </location>
</feature>
<proteinExistence type="inferred from homology"/>
<dbReference type="InterPro" id="IPR050327">
    <property type="entry name" value="Proton-linked_MCT"/>
</dbReference>
<feature type="transmembrane region" description="Helical" evidence="4">
    <location>
        <begin position="316"/>
        <end position="332"/>
    </location>
</feature>
<sequence length="462" mass="49423">MATIPPPAILAGSAEGSGTPSTEASKQLEQPAAQVEVVRDHDDKGPPDGGLRAWLVVLGGFLNFAIAFGMMNAFGTYQPIYQAQWHADSSTVSWIGATQMFLTFLGGLVFGPAFDRFGARAIMIPGTIMCLLSFIAQSFSTKFFHFLLAQGVLFGLGNAMLFYPATSSISEWFSNKRALALGMALSGASAGGMFWPLIVSKLFKAVPQPWVYRILAAISIPLLLVSCVLIKERKAKSGLSAPATTDSTDCDTILNESESEQMIKSSKWAIIGEPRFLALCAALFFIYGGMLIPFFYIPLFAMEHGINHTLANNLPAIGYGIGILGRVMSGWLADRVGRFNVLIVIATATSIVTYTWVASISYATMVASTIAFCVFSGGLIPLGSACVGQTTENMQYIGLRIRAKMTMCAFAALGGAPLSGYIKDNGGDWFGCYAFSASGTLLGAIILVAVRFWNQPKVFVVV</sequence>
<keyword evidence="4" id="KW-1133">Transmembrane helix</keyword>
<feature type="domain" description="Major facilitator superfamily (MFS) profile" evidence="5">
    <location>
        <begin position="53"/>
        <end position="462"/>
    </location>
</feature>
<dbReference type="PANTHER" id="PTHR11360">
    <property type="entry name" value="MONOCARBOXYLATE TRANSPORTER"/>
    <property type="match status" value="1"/>
</dbReference>
<reference evidence="6 7" key="1">
    <citation type="submission" date="2015-07" db="EMBL/GenBank/DDBJ databases">
        <title>The genome of the fungus Escovopsis weberi, a specialized disease agent of ant agriculture.</title>
        <authorList>
            <person name="de Man T.J."/>
            <person name="Stajich J.E."/>
            <person name="Kubicek C.P."/>
            <person name="Chenthamara K."/>
            <person name="Atanasova L."/>
            <person name="Druzhinina I.S."/>
            <person name="Birnbaum S."/>
            <person name="Barribeau S.M."/>
            <person name="Teiling C."/>
            <person name="Suen G."/>
            <person name="Currie C."/>
            <person name="Gerardo N.M."/>
        </authorList>
    </citation>
    <scope>NUCLEOTIDE SEQUENCE [LARGE SCALE GENOMIC DNA]</scope>
</reference>
<feature type="transmembrane region" description="Helical" evidence="4">
    <location>
        <begin position="178"/>
        <end position="198"/>
    </location>
</feature>
<dbReference type="PROSITE" id="PS50850">
    <property type="entry name" value="MFS"/>
    <property type="match status" value="1"/>
</dbReference>
<dbReference type="GO" id="GO:0016020">
    <property type="term" value="C:membrane"/>
    <property type="evidence" value="ECO:0007669"/>
    <property type="project" value="UniProtKB-SubCell"/>
</dbReference>
<evidence type="ECO:0000256" key="2">
    <source>
        <dbReference type="ARBA" id="ARBA00006727"/>
    </source>
</evidence>
<feature type="region of interest" description="Disordered" evidence="3">
    <location>
        <begin position="1"/>
        <end position="45"/>
    </location>
</feature>
<dbReference type="AlphaFoldDB" id="A0A0M9VX29"/>
<dbReference type="SUPFAM" id="SSF103473">
    <property type="entry name" value="MFS general substrate transporter"/>
    <property type="match status" value="1"/>
</dbReference>
<evidence type="ECO:0000256" key="1">
    <source>
        <dbReference type="ARBA" id="ARBA00004141"/>
    </source>
</evidence>
<dbReference type="GO" id="GO:0022857">
    <property type="term" value="F:transmembrane transporter activity"/>
    <property type="evidence" value="ECO:0007669"/>
    <property type="project" value="InterPro"/>
</dbReference>
<dbReference type="Proteomes" id="UP000053831">
    <property type="component" value="Unassembled WGS sequence"/>
</dbReference>
<gene>
    <name evidence="6" type="ORF">ESCO_003553</name>
</gene>
<evidence type="ECO:0000256" key="3">
    <source>
        <dbReference type="SAM" id="MobiDB-lite"/>
    </source>
</evidence>
<evidence type="ECO:0000313" key="6">
    <source>
        <dbReference type="EMBL" id="KOS22713.1"/>
    </source>
</evidence>
<organism evidence="6 7">
    <name type="scientific">Escovopsis weberi</name>
    <dbReference type="NCBI Taxonomy" id="150374"/>
    <lineage>
        <taxon>Eukaryota</taxon>
        <taxon>Fungi</taxon>
        <taxon>Dikarya</taxon>
        <taxon>Ascomycota</taxon>
        <taxon>Pezizomycotina</taxon>
        <taxon>Sordariomycetes</taxon>
        <taxon>Hypocreomycetidae</taxon>
        <taxon>Hypocreales</taxon>
        <taxon>Hypocreaceae</taxon>
        <taxon>Escovopsis</taxon>
    </lineage>
</organism>
<dbReference type="Pfam" id="PF07690">
    <property type="entry name" value="MFS_1"/>
    <property type="match status" value="1"/>
</dbReference>
<evidence type="ECO:0000259" key="5">
    <source>
        <dbReference type="PROSITE" id="PS50850"/>
    </source>
</evidence>
<name>A0A0M9VX29_ESCWE</name>
<feature type="transmembrane region" description="Helical" evidence="4">
    <location>
        <begin position="276"/>
        <end position="296"/>
    </location>
</feature>
<feature type="transmembrane region" description="Helical" evidence="4">
    <location>
        <begin position="363"/>
        <end position="382"/>
    </location>
</feature>
<feature type="compositionally biased region" description="Polar residues" evidence="3">
    <location>
        <begin position="16"/>
        <end position="28"/>
    </location>
</feature>
<keyword evidence="4" id="KW-0472">Membrane</keyword>
<feature type="transmembrane region" description="Helical" evidence="4">
    <location>
        <begin position="143"/>
        <end position="166"/>
    </location>
</feature>
<feature type="transmembrane region" description="Helical" evidence="4">
    <location>
        <begin position="339"/>
        <end position="357"/>
    </location>
</feature>
<evidence type="ECO:0000313" key="7">
    <source>
        <dbReference type="Proteomes" id="UP000053831"/>
    </source>
</evidence>
<dbReference type="PANTHER" id="PTHR11360:SF177">
    <property type="entry name" value="RIBOFLAVIN TRANSPORTER MCH5"/>
    <property type="match status" value="1"/>
</dbReference>
<accession>A0A0M9VX29</accession>